<keyword evidence="2" id="KW-0479">Metal-binding</keyword>
<reference evidence="8 9" key="1">
    <citation type="journal article" date="2024" name="Commun. Biol.">
        <title>Comparative genomic analysis of thermophilic fungi reveals convergent evolutionary adaptations and gene losses.</title>
        <authorList>
            <person name="Steindorff A.S."/>
            <person name="Aguilar-Pontes M.V."/>
            <person name="Robinson A.J."/>
            <person name="Andreopoulos B."/>
            <person name="LaButti K."/>
            <person name="Kuo A."/>
            <person name="Mondo S."/>
            <person name="Riley R."/>
            <person name="Otillar R."/>
            <person name="Haridas S."/>
            <person name="Lipzen A."/>
            <person name="Grimwood J."/>
            <person name="Schmutz J."/>
            <person name="Clum A."/>
            <person name="Reid I.D."/>
            <person name="Moisan M.C."/>
            <person name="Butler G."/>
            <person name="Nguyen T.T.M."/>
            <person name="Dewar K."/>
            <person name="Conant G."/>
            <person name="Drula E."/>
            <person name="Henrissat B."/>
            <person name="Hansel C."/>
            <person name="Singer S."/>
            <person name="Hutchinson M.I."/>
            <person name="de Vries R.P."/>
            <person name="Natvig D.O."/>
            <person name="Powell A.J."/>
            <person name="Tsang A."/>
            <person name="Grigoriev I.V."/>
        </authorList>
    </citation>
    <scope>NUCLEOTIDE SEQUENCE [LARGE SCALE GENOMIC DNA]</scope>
    <source>
        <strain evidence="8 9">CBS 494.80</strain>
    </source>
</reference>
<evidence type="ECO:0000256" key="6">
    <source>
        <dbReference type="SAM" id="MobiDB-lite"/>
    </source>
</evidence>
<dbReference type="PANTHER" id="PTHR47338:SF19">
    <property type="entry name" value="ZN(II)2CYS6 TRANSCRIPTION FACTOR (EUROFUNG)"/>
    <property type="match status" value="1"/>
</dbReference>
<accession>A0ABR4CSG6</accession>
<dbReference type="InterPro" id="IPR050815">
    <property type="entry name" value="TF_fung"/>
</dbReference>
<evidence type="ECO:0000256" key="5">
    <source>
        <dbReference type="ARBA" id="ARBA00023242"/>
    </source>
</evidence>
<dbReference type="InterPro" id="IPR007219">
    <property type="entry name" value="XnlR_reg_dom"/>
</dbReference>
<organism evidence="8 9">
    <name type="scientific">Oculimacula yallundae</name>
    <dbReference type="NCBI Taxonomy" id="86028"/>
    <lineage>
        <taxon>Eukaryota</taxon>
        <taxon>Fungi</taxon>
        <taxon>Dikarya</taxon>
        <taxon>Ascomycota</taxon>
        <taxon>Pezizomycotina</taxon>
        <taxon>Leotiomycetes</taxon>
        <taxon>Helotiales</taxon>
        <taxon>Ploettnerulaceae</taxon>
        <taxon>Oculimacula</taxon>
    </lineage>
</organism>
<evidence type="ECO:0000259" key="7">
    <source>
        <dbReference type="PROSITE" id="PS50048"/>
    </source>
</evidence>
<dbReference type="CDD" id="cd00067">
    <property type="entry name" value="GAL4"/>
    <property type="match status" value="1"/>
</dbReference>
<dbReference type="PROSITE" id="PS50048">
    <property type="entry name" value="ZN2_CY6_FUNGAL_2"/>
    <property type="match status" value="1"/>
</dbReference>
<dbReference type="Gene3D" id="4.10.240.10">
    <property type="entry name" value="Zn(2)-C6 fungal-type DNA-binding domain"/>
    <property type="match status" value="1"/>
</dbReference>
<name>A0ABR4CSG6_9HELO</name>
<keyword evidence="9" id="KW-1185">Reference proteome</keyword>
<comment type="subcellular location">
    <subcellularLocation>
        <location evidence="1">Nucleus</location>
    </subcellularLocation>
</comment>
<dbReference type="Proteomes" id="UP001595075">
    <property type="component" value="Unassembled WGS sequence"/>
</dbReference>
<evidence type="ECO:0000256" key="2">
    <source>
        <dbReference type="ARBA" id="ARBA00022723"/>
    </source>
</evidence>
<evidence type="ECO:0000256" key="1">
    <source>
        <dbReference type="ARBA" id="ARBA00004123"/>
    </source>
</evidence>
<gene>
    <name evidence="8" type="ORF">VTL71DRAFT_12148</name>
</gene>
<keyword evidence="4" id="KW-0804">Transcription</keyword>
<dbReference type="PANTHER" id="PTHR47338">
    <property type="entry name" value="ZN(II)2CYS6 TRANSCRIPTION FACTOR (EUROFUNG)-RELATED"/>
    <property type="match status" value="1"/>
</dbReference>
<evidence type="ECO:0000313" key="9">
    <source>
        <dbReference type="Proteomes" id="UP001595075"/>
    </source>
</evidence>
<feature type="region of interest" description="Disordered" evidence="6">
    <location>
        <begin position="120"/>
        <end position="160"/>
    </location>
</feature>
<dbReference type="InterPro" id="IPR001138">
    <property type="entry name" value="Zn2Cys6_DnaBD"/>
</dbReference>
<proteinExistence type="predicted"/>
<evidence type="ECO:0000256" key="4">
    <source>
        <dbReference type="ARBA" id="ARBA00023163"/>
    </source>
</evidence>
<dbReference type="PROSITE" id="PS00463">
    <property type="entry name" value="ZN2_CY6_FUNGAL_1"/>
    <property type="match status" value="1"/>
</dbReference>
<dbReference type="InterPro" id="IPR036864">
    <property type="entry name" value="Zn2-C6_fun-type_DNA-bd_sf"/>
</dbReference>
<dbReference type="Pfam" id="PF00172">
    <property type="entry name" value="Zn_clus"/>
    <property type="match status" value="1"/>
</dbReference>
<sequence>MMKQSTKCARYIRHVIWRGFESRSESRNTGNKLKGGRFSSFICRPPNSLPNDYSVKLTSHCKEDRKSRDLISMVRATIACAWCRRSKIKCVHNGESPCRSCLKSNRAGCVLSGPFEPGHPSYEVRNRGSKAPTSLRGSSTGTSTVRQSLDPGTVNRRSGDNKACAQCNSKEAVMRVPPQVILEVATIFNRKFPELAFLHLPTFSSRVERDATMWIQNAAMLALCHRFLPVATKVGFPAEDILISYAREGLQSVQSIHPNIPVVQALLIMSTYEWGAANGHAAWMYSGMATRMMQSLDAMKIERLGELIDNEIYNRTFWACFVMDRFIFSGKSQSLALPVDRMTIELPIGEEDFAFGMTNNSGRSIEATGPFTVDTYYTVLIRGFEIWSKVLDLITSGGRRKPGMSKPENCPWMTGSPWRTLLDSVEEWRSQHSDRLKFPTTSVAIHVSLGHGEKFAYVNLLYYVCILFLNREYIPFLPIQLSEPVGPIDPPLLQATAPPGWWRDRAKDLFNAAECITMIHQQLDLLNTPLLTPFPAFCSFCAGSMNGYVTSFPHMNLNRSPNSAAYEELDFLHLDKFTKLWKLGAGWVQTLKRVKNLRSSVTQDRVRFIGKTRSDYAALDESIHDYAGTTPSARIVVAEPSEITQVSLPIVGNEPDHASVVNLQGTSDAHLSPVLSLMAPILNTDISLTGDENWDQAWPMWGDQQFLSFDDGETQFNYDPDLPSF</sequence>
<feature type="compositionally biased region" description="Low complexity" evidence="6">
    <location>
        <begin position="133"/>
        <end position="144"/>
    </location>
</feature>
<dbReference type="SMART" id="SM00906">
    <property type="entry name" value="Fungal_trans"/>
    <property type="match status" value="1"/>
</dbReference>
<keyword evidence="3" id="KW-0805">Transcription regulation</keyword>
<dbReference type="SUPFAM" id="SSF57701">
    <property type="entry name" value="Zn2/Cys6 DNA-binding domain"/>
    <property type="match status" value="1"/>
</dbReference>
<dbReference type="Pfam" id="PF04082">
    <property type="entry name" value="Fungal_trans"/>
    <property type="match status" value="1"/>
</dbReference>
<protein>
    <recommendedName>
        <fullName evidence="7">Zn(2)-C6 fungal-type domain-containing protein</fullName>
    </recommendedName>
</protein>
<comment type="caution">
    <text evidence="8">The sequence shown here is derived from an EMBL/GenBank/DDBJ whole genome shotgun (WGS) entry which is preliminary data.</text>
</comment>
<evidence type="ECO:0000256" key="3">
    <source>
        <dbReference type="ARBA" id="ARBA00023015"/>
    </source>
</evidence>
<dbReference type="CDD" id="cd12148">
    <property type="entry name" value="fungal_TF_MHR"/>
    <property type="match status" value="1"/>
</dbReference>
<dbReference type="EMBL" id="JAZHXI010000004">
    <property type="protein sequence ID" value="KAL2072805.1"/>
    <property type="molecule type" value="Genomic_DNA"/>
</dbReference>
<evidence type="ECO:0000313" key="8">
    <source>
        <dbReference type="EMBL" id="KAL2072805.1"/>
    </source>
</evidence>
<feature type="domain" description="Zn(2)-C6 fungal-type" evidence="7">
    <location>
        <begin position="79"/>
        <end position="111"/>
    </location>
</feature>
<keyword evidence="5" id="KW-0539">Nucleus</keyword>